<feature type="non-terminal residue" evidence="1">
    <location>
        <position position="210"/>
    </location>
</feature>
<organism evidence="1 2">
    <name type="scientific">Baudoinia panamericana (strain UAMH 10762)</name>
    <name type="common">Angels' share fungus</name>
    <name type="synonym">Baudoinia compniacensis (strain UAMH 10762)</name>
    <dbReference type="NCBI Taxonomy" id="717646"/>
    <lineage>
        <taxon>Eukaryota</taxon>
        <taxon>Fungi</taxon>
        <taxon>Dikarya</taxon>
        <taxon>Ascomycota</taxon>
        <taxon>Pezizomycotina</taxon>
        <taxon>Dothideomycetes</taxon>
        <taxon>Dothideomycetidae</taxon>
        <taxon>Mycosphaerellales</taxon>
        <taxon>Teratosphaeriaceae</taxon>
        <taxon>Baudoinia</taxon>
    </lineage>
</organism>
<gene>
    <name evidence="1" type="ORF">BAUCODRAFT_69080</name>
</gene>
<dbReference type="GeneID" id="19116490"/>
<evidence type="ECO:0000313" key="2">
    <source>
        <dbReference type="Proteomes" id="UP000011761"/>
    </source>
</evidence>
<reference evidence="1 2" key="1">
    <citation type="journal article" date="2012" name="PLoS Pathog.">
        <title>Diverse lifestyles and strategies of plant pathogenesis encoded in the genomes of eighteen Dothideomycetes fungi.</title>
        <authorList>
            <person name="Ohm R.A."/>
            <person name="Feau N."/>
            <person name="Henrissat B."/>
            <person name="Schoch C.L."/>
            <person name="Horwitz B.A."/>
            <person name="Barry K.W."/>
            <person name="Condon B.J."/>
            <person name="Copeland A.C."/>
            <person name="Dhillon B."/>
            <person name="Glaser F."/>
            <person name="Hesse C.N."/>
            <person name="Kosti I."/>
            <person name="LaButti K."/>
            <person name="Lindquist E.A."/>
            <person name="Lucas S."/>
            <person name="Salamov A.A."/>
            <person name="Bradshaw R.E."/>
            <person name="Ciuffetti L."/>
            <person name="Hamelin R.C."/>
            <person name="Kema G.H.J."/>
            <person name="Lawrence C."/>
            <person name="Scott J.A."/>
            <person name="Spatafora J.W."/>
            <person name="Turgeon B.G."/>
            <person name="de Wit P.J.G.M."/>
            <person name="Zhong S."/>
            <person name="Goodwin S.B."/>
            <person name="Grigoriev I.V."/>
        </authorList>
    </citation>
    <scope>NUCLEOTIDE SEQUENCE [LARGE SCALE GENOMIC DNA]</scope>
    <source>
        <strain evidence="1 2">UAMH 10762</strain>
    </source>
</reference>
<dbReference type="STRING" id="717646.M2MKQ6"/>
<accession>M2MKQ6</accession>
<dbReference type="AlphaFoldDB" id="M2MKQ6"/>
<name>M2MKQ6_BAUPA</name>
<dbReference type="EMBL" id="KB445554">
    <property type="protein sequence ID" value="EMC97276.1"/>
    <property type="molecule type" value="Genomic_DNA"/>
</dbReference>
<protein>
    <submittedName>
        <fullName evidence="1">Uncharacterized protein</fullName>
    </submittedName>
</protein>
<dbReference type="OrthoDB" id="2017974at2759"/>
<dbReference type="Proteomes" id="UP000011761">
    <property type="component" value="Unassembled WGS sequence"/>
</dbReference>
<sequence>MHPATSAGLERRHCINLIRPDCLPIALEIVWQDLRDIYDRILAREERCAMITSILANDLSFNYEQNWPAMFQEHRALIYECNNFLIKEQQYSAAPSQGKLSRKYEIVRRMWDTGVWTLAKVLYKQMPRSQPYLVEVSEYSYQMITFLYRADTAFYEDWCKFLADLAVLRHYIEQDADRSRFWRTRAAEHFSRLLERQPGEGRLYHGLAVL</sequence>
<dbReference type="RefSeq" id="XP_007675486.1">
    <property type="nucleotide sequence ID" value="XM_007677296.1"/>
</dbReference>
<proteinExistence type="predicted"/>
<dbReference type="HOGENOM" id="CLU_010014_1_0_1"/>
<dbReference type="KEGG" id="bcom:BAUCODRAFT_69080"/>
<evidence type="ECO:0000313" key="1">
    <source>
        <dbReference type="EMBL" id="EMC97276.1"/>
    </source>
</evidence>
<keyword evidence="2" id="KW-1185">Reference proteome</keyword>